<protein>
    <submittedName>
        <fullName evidence="1">Uncharacterized protein</fullName>
    </submittedName>
</protein>
<dbReference type="AlphaFoldDB" id="A0A5B8XLD6"/>
<sequence length="194" mass="21784">MSHPLPKFGFDTFDDLDNWALIVSGRFLDEPPTQDHVYRMEAFVREWAEKTQLPLAFVHLGTTINWTEFDDHDEDYEYAPALVGLVQAYTAGASPVMVERANISSDAHAQIPSEFWKAFATEFELVPRDEALYLAASGWTVAGLYAPEAKPDPSGDYFQDYAKPLITACTDGVGSKVLELEELPKTFWLHATYA</sequence>
<reference evidence="1 2" key="1">
    <citation type="submission" date="2019-08" db="EMBL/GenBank/DDBJ databases">
        <authorList>
            <person name="Liang Q."/>
        </authorList>
    </citation>
    <scope>NUCLEOTIDE SEQUENCE [LARGE SCALE GENOMIC DNA]</scope>
    <source>
        <strain evidence="1 2">V1718</strain>
    </source>
</reference>
<dbReference type="OrthoDB" id="5528091at2"/>
<evidence type="ECO:0000313" key="1">
    <source>
        <dbReference type="EMBL" id="QED25768.1"/>
    </source>
</evidence>
<accession>A0A5B8XLD6</accession>
<keyword evidence="2" id="KW-1185">Reference proteome</keyword>
<dbReference type="EMBL" id="CP042467">
    <property type="protein sequence ID" value="QED25768.1"/>
    <property type="molecule type" value="Genomic_DNA"/>
</dbReference>
<dbReference type="KEGG" id="bbae:FRD01_00515"/>
<gene>
    <name evidence="1" type="ORF">FRD01_00515</name>
</gene>
<organism evidence="1 2">
    <name type="scientific">Microvenator marinus</name>
    <dbReference type="NCBI Taxonomy" id="2600177"/>
    <lineage>
        <taxon>Bacteria</taxon>
        <taxon>Deltaproteobacteria</taxon>
        <taxon>Bradymonadales</taxon>
        <taxon>Microvenatoraceae</taxon>
        <taxon>Microvenator</taxon>
    </lineage>
</organism>
<proteinExistence type="predicted"/>
<dbReference type="Proteomes" id="UP000321595">
    <property type="component" value="Chromosome"/>
</dbReference>
<name>A0A5B8XLD6_9DELT</name>
<evidence type="ECO:0000313" key="2">
    <source>
        <dbReference type="Proteomes" id="UP000321595"/>
    </source>
</evidence>
<dbReference type="RefSeq" id="WP_146956629.1">
    <property type="nucleotide sequence ID" value="NZ_CP042467.1"/>
</dbReference>